<evidence type="ECO:0000313" key="3">
    <source>
        <dbReference type="EMBL" id="CAH0372732.1"/>
    </source>
</evidence>
<evidence type="ECO:0008006" key="5">
    <source>
        <dbReference type="Google" id="ProtNLM"/>
    </source>
</evidence>
<dbReference type="EMBL" id="HBIW01015685">
    <property type="protein sequence ID" value="CAE0698086.1"/>
    <property type="molecule type" value="Transcribed_RNA"/>
</dbReference>
<gene>
    <name evidence="2" type="ORF">PCAL00307_LOCUS13522</name>
    <name evidence="3" type="ORF">PECAL_3P27560</name>
</gene>
<feature type="signal peptide" evidence="1">
    <location>
        <begin position="1"/>
        <end position="19"/>
    </location>
</feature>
<dbReference type="AlphaFoldDB" id="A0A7S3ZYI1"/>
<evidence type="ECO:0000313" key="2">
    <source>
        <dbReference type="EMBL" id="CAE0698086.1"/>
    </source>
</evidence>
<accession>A0A7S3ZYI1</accession>
<dbReference type="Proteomes" id="UP000789595">
    <property type="component" value="Unassembled WGS sequence"/>
</dbReference>
<protein>
    <recommendedName>
        <fullName evidence="5">Nucleotide-diphospho-sugar transferase domain-containing protein</fullName>
    </recommendedName>
</protein>
<feature type="chain" id="PRO_5036404004" description="Nucleotide-diphospho-sugar transferase domain-containing protein" evidence="1">
    <location>
        <begin position="20"/>
        <end position="446"/>
    </location>
</feature>
<evidence type="ECO:0000313" key="4">
    <source>
        <dbReference type="Proteomes" id="UP000789595"/>
    </source>
</evidence>
<dbReference type="OrthoDB" id="10604662at2759"/>
<name>A0A7S3ZYI1_9STRA</name>
<sequence length="446" mass="48926">MVLQRFFVLLCAVARRARAAVAFVTPANTANAAPAAVALLRVRRFVPSSSGFFVVARPSTITSLRASHLRRFFDGDGPLDTLAVDVTRTEMLVALARLRSSAQMKSFLRGAPWPLEMFFWAVAPQKLADRGFEHTVALDADVFAMDGQIIDVLPTVRGIGIVRIFPKECYTAAMPASKARLPAFVPPLVDAVKIAAAPHAFAHRDGTNSGVIVFNNSRMVEVDLLRWCLDAVVAANGAVYGDQDLLNLIIGRRDIDVRYLHPRFNVQLAYPARQKDAFMDPPWCGYGQAQFVAAAAGGALNSSSFGHFIWTRKPWTAQVDGELRRIYGDLARGGRTGMQYMVLASPPWVNAWRDFAVDVLGPDTYSDLFKLDPARRVVDFTLLMASGHARSPRRCIGAGVSSCGAVRPETDAPFPAPFAGFSDVQRATRRIPRIADDPTRRTLAYF</sequence>
<dbReference type="SUPFAM" id="SSF53448">
    <property type="entry name" value="Nucleotide-diphospho-sugar transferases"/>
    <property type="match status" value="1"/>
</dbReference>
<keyword evidence="4" id="KW-1185">Reference proteome</keyword>
<dbReference type="InterPro" id="IPR029044">
    <property type="entry name" value="Nucleotide-diphossugar_trans"/>
</dbReference>
<evidence type="ECO:0000256" key="1">
    <source>
        <dbReference type="SAM" id="SignalP"/>
    </source>
</evidence>
<organism evidence="2">
    <name type="scientific">Pelagomonas calceolata</name>
    <dbReference type="NCBI Taxonomy" id="35677"/>
    <lineage>
        <taxon>Eukaryota</taxon>
        <taxon>Sar</taxon>
        <taxon>Stramenopiles</taxon>
        <taxon>Ochrophyta</taxon>
        <taxon>Pelagophyceae</taxon>
        <taxon>Pelagomonadales</taxon>
        <taxon>Pelagomonadaceae</taxon>
        <taxon>Pelagomonas</taxon>
    </lineage>
</organism>
<proteinExistence type="predicted"/>
<reference evidence="2" key="1">
    <citation type="submission" date="2021-01" db="EMBL/GenBank/DDBJ databases">
        <authorList>
            <person name="Corre E."/>
            <person name="Pelletier E."/>
            <person name="Niang G."/>
            <person name="Scheremetjew M."/>
            <person name="Finn R."/>
            <person name="Kale V."/>
            <person name="Holt S."/>
            <person name="Cochrane G."/>
            <person name="Meng A."/>
            <person name="Brown T."/>
            <person name="Cohen L."/>
        </authorList>
    </citation>
    <scope>NUCLEOTIDE SEQUENCE</scope>
    <source>
        <strain evidence="2">CCMP1756</strain>
    </source>
</reference>
<reference evidence="3" key="2">
    <citation type="submission" date="2021-11" db="EMBL/GenBank/DDBJ databases">
        <authorList>
            <consortium name="Genoscope - CEA"/>
            <person name="William W."/>
        </authorList>
    </citation>
    <scope>NUCLEOTIDE SEQUENCE</scope>
</reference>
<keyword evidence="1" id="KW-0732">Signal</keyword>
<dbReference type="EMBL" id="CAKKNE010000003">
    <property type="protein sequence ID" value="CAH0372732.1"/>
    <property type="molecule type" value="Genomic_DNA"/>
</dbReference>
<dbReference type="Gene3D" id="3.90.550.10">
    <property type="entry name" value="Spore Coat Polysaccharide Biosynthesis Protein SpsA, Chain A"/>
    <property type="match status" value="1"/>
</dbReference>